<reference evidence="2" key="2">
    <citation type="journal article" date="2023" name="IMA Fungus">
        <title>Comparative genomic study of the Penicillium genus elucidates a diverse pangenome and 15 lateral gene transfer events.</title>
        <authorList>
            <person name="Petersen C."/>
            <person name="Sorensen T."/>
            <person name="Nielsen M.R."/>
            <person name="Sondergaard T.E."/>
            <person name="Sorensen J.L."/>
            <person name="Fitzpatrick D.A."/>
            <person name="Frisvad J.C."/>
            <person name="Nielsen K.L."/>
        </authorList>
    </citation>
    <scope>NUCLEOTIDE SEQUENCE</scope>
    <source>
        <strain evidence="2">IBT 30761</strain>
    </source>
</reference>
<sequence length="119" mass="12544">MSDNKGFMAQPGLPSSFASPGGPGQAAGLVPRLQLGLSSPSGEGSWSEIMGALNSLRQKQLASATPVTQGRCAKCHGLFPIATFVGPDRLLEVNCEECRKANNDKVSTPLWWLDDGSEN</sequence>
<evidence type="ECO:0000313" key="3">
    <source>
        <dbReference type="Proteomes" id="UP001149074"/>
    </source>
</evidence>
<name>A0A9W9KMH5_9EURO</name>
<gene>
    <name evidence="2" type="ORF">N7532_001491</name>
</gene>
<feature type="region of interest" description="Disordered" evidence="1">
    <location>
        <begin position="1"/>
        <end position="25"/>
    </location>
</feature>
<dbReference type="AlphaFoldDB" id="A0A9W9KMH5"/>
<dbReference type="RefSeq" id="XP_056479026.1">
    <property type="nucleotide sequence ID" value="XM_056613985.1"/>
</dbReference>
<dbReference type="EMBL" id="JAPQKI010000002">
    <property type="protein sequence ID" value="KAJ5110956.1"/>
    <property type="molecule type" value="Genomic_DNA"/>
</dbReference>
<evidence type="ECO:0000313" key="2">
    <source>
        <dbReference type="EMBL" id="KAJ5110956.1"/>
    </source>
</evidence>
<protein>
    <submittedName>
        <fullName evidence="2">Uncharacterized protein</fullName>
    </submittedName>
</protein>
<organism evidence="2 3">
    <name type="scientific">Penicillium argentinense</name>
    <dbReference type="NCBI Taxonomy" id="1131581"/>
    <lineage>
        <taxon>Eukaryota</taxon>
        <taxon>Fungi</taxon>
        <taxon>Dikarya</taxon>
        <taxon>Ascomycota</taxon>
        <taxon>Pezizomycotina</taxon>
        <taxon>Eurotiomycetes</taxon>
        <taxon>Eurotiomycetidae</taxon>
        <taxon>Eurotiales</taxon>
        <taxon>Aspergillaceae</taxon>
        <taxon>Penicillium</taxon>
    </lineage>
</organism>
<dbReference type="Proteomes" id="UP001149074">
    <property type="component" value="Unassembled WGS sequence"/>
</dbReference>
<accession>A0A9W9KMH5</accession>
<keyword evidence="3" id="KW-1185">Reference proteome</keyword>
<dbReference type="GeneID" id="81352964"/>
<comment type="caution">
    <text evidence="2">The sequence shown here is derived from an EMBL/GenBank/DDBJ whole genome shotgun (WGS) entry which is preliminary data.</text>
</comment>
<reference evidence="2" key="1">
    <citation type="submission" date="2022-11" db="EMBL/GenBank/DDBJ databases">
        <authorList>
            <person name="Petersen C."/>
        </authorList>
    </citation>
    <scope>NUCLEOTIDE SEQUENCE</scope>
    <source>
        <strain evidence="2">IBT 30761</strain>
    </source>
</reference>
<evidence type="ECO:0000256" key="1">
    <source>
        <dbReference type="SAM" id="MobiDB-lite"/>
    </source>
</evidence>
<proteinExistence type="predicted"/>